<gene>
    <name evidence="1" type="ORF">EGN73_05320</name>
</gene>
<dbReference type="RefSeq" id="WP_219287477.1">
    <property type="nucleotide sequence ID" value="NZ_RPHB01000002.1"/>
</dbReference>
<keyword evidence="2" id="KW-1185">Reference proteome</keyword>
<accession>A0A951MCS7</accession>
<proteinExistence type="predicted"/>
<evidence type="ECO:0000313" key="2">
    <source>
        <dbReference type="Proteomes" id="UP000727490"/>
    </source>
</evidence>
<evidence type="ECO:0000313" key="1">
    <source>
        <dbReference type="EMBL" id="MBW3467230.1"/>
    </source>
</evidence>
<organism evidence="1 2">
    <name type="scientific">Arthrospiribacter ruber</name>
    <dbReference type="NCBI Taxonomy" id="2487934"/>
    <lineage>
        <taxon>Bacteria</taxon>
        <taxon>Pseudomonadati</taxon>
        <taxon>Bacteroidota</taxon>
        <taxon>Cytophagia</taxon>
        <taxon>Cytophagales</taxon>
        <taxon>Cyclobacteriaceae</taxon>
        <taxon>Arthrospiribacter</taxon>
    </lineage>
</organism>
<sequence length="188" mass="21509">MIDTGNAIFKDNVPPKIREISIEALSYYPELNNHRIEFVINDNIRKSVMQAQPKFVTMLGFSSRSYLIKISKCFKLKGKSIPIEQLPEDVLLGWIGHELGHVMDYTHKNTWSMILFGIGYLTSKSFIISAERAADTYAVNHGLGEYILKTKDFILNQAGMSPRYLDKINRLYVPPEEVMMMMEDIGKA</sequence>
<protein>
    <submittedName>
        <fullName evidence="1">Uncharacterized protein</fullName>
    </submittedName>
</protein>
<reference evidence="1 2" key="1">
    <citation type="journal article" date="2020" name="Syst. Appl. Microbiol.">
        <title>Arthrospiribacter ruber gen. nov., sp. nov., a novel bacterium isolated from Arthrospira cultures.</title>
        <authorList>
            <person name="Waleron M."/>
            <person name="Misztak A."/>
            <person name="Waleron M.M."/>
            <person name="Furmaniak M."/>
            <person name="Mrozik A."/>
            <person name="Waleron K."/>
        </authorList>
    </citation>
    <scope>NUCLEOTIDE SEQUENCE [LARGE SCALE GENOMIC DNA]</scope>
    <source>
        <strain evidence="1 2">DPMB0001</strain>
    </source>
</reference>
<dbReference type="AlphaFoldDB" id="A0A951MCS7"/>
<comment type="caution">
    <text evidence="1">The sequence shown here is derived from an EMBL/GenBank/DDBJ whole genome shotgun (WGS) entry which is preliminary data.</text>
</comment>
<name>A0A951MCS7_9BACT</name>
<dbReference type="EMBL" id="RPHB01000002">
    <property type="protein sequence ID" value="MBW3467230.1"/>
    <property type="molecule type" value="Genomic_DNA"/>
</dbReference>
<dbReference type="Proteomes" id="UP000727490">
    <property type="component" value="Unassembled WGS sequence"/>
</dbReference>